<dbReference type="EMBL" id="JAUEPS010000036">
    <property type="protein sequence ID" value="KAK0450448.1"/>
    <property type="molecule type" value="Genomic_DNA"/>
</dbReference>
<accession>A0AA39K1I4</accession>
<comment type="caution">
    <text evidence="2">The sequence shown here is derived from an EMBL/GenBank/DDBJ whole genome shotgun (WGS) entry which is preliminary data.</text>
</comment>
<evidence type="ECO:0000259" key="1">
    <source>
        <dbReference type="Pfam" id="PF00075"/>
    </source>
</evidence>
<reference evidence="2" key="1">
    <citation type="submission" date="2023-06" db="EMBL/GenBank/DDBJ databases">
        <authorList>
            <consortium name="Lawrence Berkeley National Laboratory"/>
            <person name="Ahrendt S."/>
            <person name="Sahu N."/>
            <person name="Indic B."/>
            <person name="Wong-Bajracharya J."/>
            <person name="Merenyi Z."/>
            <person name="Ke H.-M."/>
            <person name="Monk M."/>
            <person name="Kocsube S."/>
            <person name="Drula E."/>
            <person name="Lipzen A."/>
            <person name="Balint B."/>
            <person name="Henrissat B."/>
            <person name="Andreopoulos B."/>
            <person name="Martin F.M."/>
            <person name="Harder C.B."/>
            <person name="Rigling D."/>
            <person name="Ford K.L."/>
            <person name="Foster G.D."/>
            <person name="Pangilinan J."/>
            <person name="Papanicolaou A."/>
            <person name="Barry K."/>
            <person name="LaButti K."/>
            <person name="Viragh M."/>
            <person name="Koriabine M."/>
            <person name="Yan M."/>
            <person name="Riley R."/>
            <person name="Champramary S."/>
            <person name="Plett K.L."/>
            <person name="Tsai I.J."/>
            <person name="Slot J."/>
            <person name="Sipos G."/>
            <person name="Plett J."/>
            <person name="Nagy L.G."/>
            <person name="Grigoriev I.V."/>
        </authorList>
    </citation>
    <scope>NUCLEOTIDE SEQUENCE</scope>
    <source>
        <strain evidence="2">CCBAS 213</strain>
    </source>
</reference>
<keyword evidence="3" id="KW-1185">Reference proteome</keyword>
<dbReference type="InterPro" id="IPR002156">
    <property type="entry name" value="RNaseH_domain"/>
</dbReference>
<dbReference type="InterPro" id="IPR036397">
    <property type="entry name" value="RNaseH_sf"/>
</dbReference>
<proteinExistence type="predicted"/>
<dbReference type="Gene3D" id="3.30.420.10">
    <property type="entry name" value="Ribonuclease H-like superfamily/Ribonuclease H"/>
    <property type="match status" value="1"/>
</dbReference>
<sequence>MAGAGVWFGEGDEQNIHVQLPEPYQMNNAAGICAVLERVLVAGLCFHLKCWEDNGWMRVSNSNIWKATAAALRQWRAPIFFQWTKGHNGNEGNKGTDALAEKGAQANEDSATPADTEITHEFDVEAYQHIQSIRGIEEQQSAQNMVQQVLATVANINGSIRHKNALRPMREFLWKALQSTFKIEAFWEDECPEYRVQKSMEHILVECSITGQTTLGQRWILPIYRVTLGGTLIQIRKEDVDGPAMQLYQILVTEMVHMIWKIQCQPRIQRGDEDPMQWHTEDEIQNLWIDAMNKRLTVDQLLANRKKYGLRAMAKAKVLATWKGTLQDEKSLPEDWIDQGRILVSIVLIQQRLKGRH</sequence>
<feature type="domain" description="RNase H type-1" evidence="1">
    <location>
        <begin position="48"/>
        <end position="104"/>
    </location>
</feature>
<dbReference type="SUPFAM" id="SSF53098">
    <property type="entry name" value="Ribonuclease H-like"/>
    <property type="match status" value="1"/>
</dbReference>
<dbReference type="GeneID" id="85359309"/>
<dbReference type="RefSeq" id="XP_060327319.1">
    <property type="nucleotide sequence ID" value="XM_060475761.1"/>
</dbReference>
<dbReference type="Pfam" id="PF00075">
    <property type="entry name" value="RNase_H"/>
    <property type="match status" value="1"/>
</dbReference>
<evidence type="ECO:0000313" key="3">
    <source>
        <dbReference type="Proteomes" id="UP001175211"/>
    </source>
</evidence>
<name>A0AA39K1I4_ARMTA</name>
<dbReference type="AlphaFoldDB" id="A0AA39K1I4"/>
<dbReference type="GO" id="GO:0004523">
    <property type="term" value="F:RNA-DNA hybrid ribonuclease activity"/>
    <property type="evidence" value="ECO:0007669"/>
    <property type="project" value="InterPro"/>
</dbReference>
<dbReference type="GO" id="GO:0003676">
    <property type="term" value="F:nucleic acid binding"/>
    <property type="evidence" value="ECO:0007669"/>
    <property type="project" value="InterPro"/>
</dbReference>
<dbReference type="Proteomes" id="UP001175211">
    <property type="component" value="Unassembled WGS sequence"/>
</dbReference>
<organism evidence="2 3">
    <name type="scientific">Armillaria tabescens</name>
    <name type="common">Ringless honey mushroom</name>
    <name type="synonym">Agaricus tabescens</name>
    <dbReference type="NCBI Taxonomy" id="1929756"/>
    <lineage>
        <taxon>Eukaryota</taxon>
        <taxon>Fungi</taxon>
        <taxon>Dikarya</taxon>
        <taxon>Basidiomycota</taxon>
        <taxon>Agaricomycotina</taxon>
        <taxon>Agaricomycetes</taxon>
        <taxon>Agaricomycetidae</taxon>
        <taxon>Agaricales</taxon>
        <taxon>Marasmiineae</taxon>
        <taxon>Physalacriaceae</taxon>
        <taxon>Desarmillaria</taxon>
    </lineage>
</organism>
<evidence type="ECO:0000313" key="2">
    <source>
        <dbReference type="EMBL" id="KAK0450448.1"/>
    </source>
</evidence>
<protein>
    <recommendedName>
        <fullName evidence="1">RNase H type-1 domain-containing protein</fullName>
    </recommendedName>
</protein>
<gene>
    <name evidence="2" type="ORF">EV420DRAFT_1622013</name>
</gene>
<dbReference type="InterPro" id="IPR012337">
    <property type="entry name" value="RNaseH-like_sf"/>
</dbReference>